<feature type="binding site" evidence="5">
    <location>
        <position position="88"/>
    </location>
    <ligand>
        <name>NAD(+)</name>
        <dbReference type="ChEBI" id="CHEBI:57540"/>
    </ligand>
</feature>
<sequence>MKVAVIGSGIMGNGIAQVMAMSGYETVLVDVQQEALDRAKTTMEKNIGRVVDKQGLETTVEEVMQRVQLTTDIQHVSNAEVVVEAIVEKMEAKKALLQQLDEVCEPKTIFASNTSSLSVTEMGAATKRPDKVAGMHFFNPVPVMELVELVKGADTSDETMAVLQRLTEAMNKQSILVNDAPLFVVNRILIPMLSEAMFVYEEGIASAEDIDQGMKLGTNQPIGPLRLADMIGLDTLLAVQQSLLDETGDSKYRIPFILKKLVRAGHYGRKTGRGFYQY</sequence>
<feature type="domain" description="3-hydroxyacyl-CoA dehydrogenase C-terminal" evidence="6">
    <location>
        <begin position="183"/>
        <end position="278"/>
    </location>
</feature>
<dbReference type="EMBL" id="JADKPV010000002">
    <property type="protein sequence ID" value="MBF4501145.1"/>
    <property type="molecule type" value="Genomic_DNA"/>
</dbReference>
<evidence type="ECO:0000313" key="8">
    <source>
        <dbReference type="EMBL" id="MBF4501145.1"/>
    </source>
</evidence>
<accession>A0A8J7G2T7</accession>
<dbReference type="SUPFAM" id="SSF51735">
    <property type="entry name" value="NAD(P)-binding Rossmann-fold domains"/>
    <property type="match status" value="1"/>
</dbReference>
<dbReference type="PIRSF" id="PIRSF000105">
    <property type="entry name" value="HCDH"/>
    <property type="match status" value="1"/>
</dbReference>
<dbReference type="Pfam" id="PF02737">
    <property type="entry name" value="3HCDH_N"/>
    <property type="match status" value="1"/>
</dbReference>
<feature type="binding site" evidence="5">
    <location>
        <position position="30"/>
    </location>
    <ligand>
        <name>NAD(+)</name>
        <dbReference type="ChEBI" id="CHEBI:57540"/>
    </ligand>
</feature>
<dbReference type="GO" id="GO:0070403">
    <property type="term" value="F:NAD+ binding"/>
    <property type="evidence" value="ECO:0007669"/>
    <property type="project" value="InterPro"/>
</dbReference>
<dbReference type="InterPro" id="IPR036291">
    <property type="entry name" value="NAD(P)-bd_dom_sf"/>
</dbReference>
<dbReference type="InterPro" id="IPR022694">
    <property type="entry name" value="3-OHacyl-CoA_DH"/>
</dbReference>
<name>A0A8J7G2T7_9BACL</name>
<comment type="caution">
    <text evidence="8">The sequence shown here is derived from an EMBL/GenBank/DDBJ whole genome shotgun (WGS) entry which is preliminary data.</text>
</comment>
<keyword evidence="5" id="KW-0520">NAD</keyword>
<dbReference type="PANTHER" id="PTHR48075:SF5">
    <property type="entry name" value="3-HYDROXYBUTYRYL-COA DEHYDROGENASE"/>
    <property type="match status" value="1"/>
</dbReference>
<dbReference type="InterPro" id="IPR006176">
    <property type="entry name" value="3-OHacyl-CoA_DH_NAD-bd"/>
</dbReference>
<feature type="domain" description="3-hydroxyacyl-CoA dehydrogenase NAD binding" evidence="7">
    <location>
        <begin position="2"/>
        <end position="179"/>
    </location>
</feature>
<dbReference type="AlphaFoldDB" id="A0A8J7G2T7"/>
<dbReference type="InterPro" id="IPR008927">
    <property type="entry name" value="6-PGluconate_DH-like_C_sf"/>
</dbReference>
<reference evidence="8" key="1">
    <citation type="submission" date="2020-11" db="EMBL/GenBank/DDBJ databases">
        <title>Multidrug resistant novel bacterium Savagea serpentis sp. nov., isolated from the scats of a vine snake (Ahaetulla nasuta).</title>
        <authorList>
            <person name="Venkata Ramana V."/>
            <person name="Vikas Patil S."/>
            <person name="Yogita Lugani V."/>
        </authorList>
    </citation>
    <scope>NUCLEOTIDE SEQUENCE</scope>
    <source>
        <strain evidence="8">SN6</strain>
    </source>
</reference>
<keyword evidence="3" id="KW-0560">Oxidoreductase</keyword>
<organism evidence="8 9">
    <name type="scientific">Savagea serpentis</name>
    <dbReference type="NCBI Taxonomy" id="2785297"/>
    <lineage>
        <taxon>Bacteria</taxon>
        <taxon>Bacillati</taxon>
        <taxon>Bacillota</taxon>
        <taxon>Bacilli</taxon>
        <taxon>Bacillales</taxon>
        <taxon>Caryophanaceae</taxon>
        <taxon>Savagea</taxon>
    </lineage>
</organism>
<evidence type="ECO:0000256" key="1">
    <source>
        <dbReference type="ARBA" id="ARBA00005086"/>
    </source>
</evidence>
<proteinExistence type="inferred from homology"/>
<keyword evidence="9" id="KW-1185">Reference proteome</keyword>
<evidence type="ECO:0000256" key="2">
    <source>
        <dbReference type="ARBA" id="ARBA00009463"/>
    </source>
</evidence>
<comment type="pathway">
    <text evidence="1">Lipid metabolism; butanoate metabolism.</text>
</comment>
<gene>
    <name evidence="8" type="ORF">IRY55_07175</name>
</gene>
<comment type="similarity">
    <text evidence="2">Belongs to the 3-hydroxyacyl-CoA dehydrogenase family.</text>
</comment>
<feature type="binding site" evidence="5">
    <location>
        <position position="115"/>
    </location>
    <ligand>
        <name>NAD(+)</name>
        <dbReference type="ChEBI" id="CHEBI:57540"/>
    </ligand>
</feature>
<evidence type="ECO:0000259" key="6">
    <source>
        <dbReference type="Pfam" id="PF00725"/>
    </source>
</evidence>
<dbReference type="Gene3D" id="3.40.50.720">
    <property type="entry name" value="NAD(P)-binding Rossmann-like Domain"/>
    <property type="match status" value="1"/>
</dbReference>
<dbReference type="Proteomes" id="UP000622653">
    <property type="component" value="Unassembled WGS sequence"/>
</dbReference>
<dbReference type="FunFam" id="3.40.50.720:FF:000009">
    <property type="entry name" value="Fatty oxidation complex, alpha subunit"/>
    <property type="match status" value="1"/>
</dbReference>
<dbReference type="InterPro" id="IPR013328">
    <property type="entry name" value="6PGD_dom2"/>
</dbReference>
<dbReference type="InterPro" id="IPR006108">
    <property type="entry name" value="3HC_DH_C"/>
</dbReference>
<evidence type="ECO:0000259" key="7">
    <source>
        <dbReference type="Pfam" id="PF02737"/>
    </source>
</evidence>
<dbReference type="RefSeq" id="WP_194562618.1">
    <property type="nucleotide sequence ID" value="NZ_JADKPV010000002.1"/>
</dbReference>
<protein>
    <submittedName>
        <fullName evidence="8">3-hydroxybutyryl-CoA dehydrogenase</fullName>
    </submittedName>
</protein>
<evidence type="ECO:0000256" key="5">
    <source>
        <dbReference type="PIRSR" id="PIRSR000105-2"/>
    </source>
</evidence>
<feature type="binding site" evidence="5">
    <location>
        <position position="139"/>
    </location>
    <ligand>
        <name>NAD(+)</name>
        <dbReference type="ChEBI" id="CHEBI:57540"/>
    </ligand>
</feature>
<evidence type="ECO:0000256" key="3">
    <source>
        <dbReference type="ARBA" id="ARBA00023002"/>
    </source>
</evidence>
<evidence type="ECO:0000313" key="9">
    <source>
        <dbReference type="Proteomes" id="UP000622653"/>
    </source>
</evidence>
<feature type="binding site" evidence="5">
    <location>
        <position position="93"/>
    </location>
    <ligand>
        <name>NAD(+)</name>
        <dbReference type="ChEBI" id="CHEBI:57540"/>
    </ligand>
</feature>
<dbReference type="GO" id="GO:0008691">
    <property type="term" value="F:3-hydroxybutyryl-CoA dehydrogenase activity"/>
    <property type="evidence" value="ECO:0007669"/>
    <property type="project" value="TreeGrafter"/>
</dbReference>
<feature type="binding site" evidence="5">
    <location>
        <position position="270"/>
    </location>
    <ligand>
        <name>NAD(+)</name>
        <dbReference type="ChEBI" id="CHEBI:57540"/>
    </ligand>
</feature>
<dbReference type="PANTHER" id="PTHR48075">
    <property type="entry name" value="3-HYDROXYACYL-COA DEHYDROGENASE FAMILY PROTEIN"/>
    <property type="match status" value="1"/>
</dbReference>
<feature type="binding site" evidence="5">
    <location>
        <begin position="7"/>
        <end position="12"/>
    </location>
    <ligand>
        <name>NAD(+)</name>
        <dbReference type="ChEBI" id="CHEBI:57540"/>
    </ligand>
</feature>
<evidence type="ECO:0000256" key="4">
    <source>
        <dbReference type="PIRSR" id="PIRSR000105-1"/>
    </source>
</evidence>
<dbReference type="GO" id="GO:0006635">
    <property type="term" value="P:fatty acid beta-oxidation"/>
    <property type="evidence" value="ECO:0007669"/>
    <property type="project" value="TreeGrafter"/>
</dbReference>
<feature type="site" description="Important for catalytic activity" evidence="4">
    <location>
        <position position="136"/>
    </location>
</feature>
<dbReference type="Pfam" id="PF00725">
    <property type="entry name" value="3HCDH"/>
    <property type="match status" value="1"/>
</dbReference>
<dbReference type="Gene3D" id="1.10.1040.10">
    <property type="entry name" value="N-(1-d-carboxylethyl)-l-norvaline Dehydrogenase, domain 2"/>
    <property type="match status" value="1"/>
</dbReference>
<dbReference type="SUPFAM" id="SSF48179">
    <property type="entry name" value="6-phosphogluconate dehydrogenase C-terminal domain-like"/>
    <property type="match status" value="1"/>
</dbReference>